<feature type="chain" id="PRO_5015325861" description="Thiol:disulfide interchange protein DsbD N-terminal domain-containing protein" evidence="1">
    <location>
        <begin position="34"/>
        <end position="285"/>
    </location>
</feature>
<feature type="domain" description="Thiol:disulfide interchange protein DsbD N-terminal" evidence="2">
    <location>
        <begin position="56"/>
        <end position="162"/>
    </location>
</feature>
<proteinExistence type="predicted"/>
<feature type="signal peptide" evidence="1">
    <location>
        <begin position="1"/>
        <end position="33"/>
    </location>
</feature>
<organism evidence="3 4">
    <name type="scientific">Aliiroseovarius pelagivivens</name>
    <dbReference type="NCBI Taxonomy" id="1639690"/>
    <lineage>
        <taxon>Bacteria</taxon>
        <taxon>Pseudomonadati</taxon>
        <taxon>Pseudomonadota</taxon>
        <taxon>Alphaproteobacteria</taxon>
        <taxon>Rhodobacterales</taxon>
        <taxon>Paracoccaceae</taxon>
        <taxon>Aliiroseovarius</taxon>
    </lineage>
</organism>
<accession>A0A2R8ARC9</accession>
<dbReference type="Pfam" id="PF11412">
    <property type="entry name" value="DsbD_N"/>
    <property type="match status" value="1"/>
</dbReference>
<dbReference type="AlphaFoldDB" id="A0A2R8ARC9"/>
<gene>
    <name evidence="3" type="ORF">ALP8811_02560</name>
</gene>
<name>A0A2R8ARC9_9RHOB</name>
<keyword evidence="4" id="KW-1185">Reference proteome</keyword>
<dbReference type="Proteomes" id="UP000244911">
    <property type="component" value="Unassembled WGS sequence"/>
</dbReference>
<keyword evidence="1" id="KW-0732">Signal</keyword>
<dbReference type="InterPro" id="IPR028250">
    <property type="entry name" value="DsbDN"/>
</dbReference>
<evidence type="ECO:0000259" key="2">
    <source>
        <dbReference type="Pfam" id="PF11412"/>
    </source>
</evidence>
<dbReference type="EMBL" id="OMOI01000002">
    <property type="protein sequence ID" value="SPF78631.1"/>
    <property type="molecule type" value="Genomic_DNA"/>
</dbReference>
<protein>
    <recommendedName>
        <fullName evidence="2">Thiol:disulfide interchange protein DsbD N-terminal domain-containing protein</fullName>
    </recommendedName>
</protein>
<evidence type="ECO:0000256" key="1">
    <source>
        <dbReference type="SAM" id="SignalP"/>
    </source>
</evidence>
<sequence length="285" mass="30383">MCDLPLMYLGMKMKHAFLAVCLGAMSLVSPASAQSDLPPSLEDVAQIDVLPGWRDASGNHMAALRVRLADGWKTYWRSPGEAGIPPSLDWRGSGNLTGVTFHWPVPEVFETSGMQTIGYSQELVLPMSLTPSQAGEPITLTGKVNLGVCKDVCMPMDAEISVTLPVEATKAARPIKRALKARPDTAAEAGLRKAICQVEPIADGLRLTATIDMPRVGRGEVVVVETADPSLWVNTLSTQRNGRVLTTVAELVPTSGKPFLLNRSDVRLTVLAAGRGVDIRGCTGG</sequence>
<evidence type="ECO:0000313" key="4">
    <source>
        <dbReference type="Proteomes" id="UP000244911"/>
    </source>
</evidence>
<evidence type="ECO:0000313" key="3">
    <source>
        <dbReference type="EMBL" id="SPF78631.1"/>
    </source>
</evidence>
<reference evidence="3 4" key="1">
    <citation type="submission" date="2018-03" db="EMBL/GenBank/DDBJ databases">
        <authorList>
            <person name="Keele B.F."/>
        </authorList>
    </citation>
    <scope>NUCLEOTIDE SEQUENCE [LARGE SCALE GENOMIC DNA]</scope>
    <source>
        <strain evidence="3 4">CECT 8811</strain>
    </source>
</reference>